<keyword evidence="3" id="KW-0238">DNA-binding</keyword>
<feature type="region of interest" description="Disordered" evidence="6">
    <location>
        <begin position="259"/>
        <end position="294"/>
    </location>
</feature>
<dbReference type="InterPro" id="IPR040223">
    <property type="entry name" value="PAR_bZIP"/>
</dbReference>
<dbReference type="GO" id="GO:0000981">
    <property type="term" value="F:DNA-binding transcription factor activity, RNA polymerase II-specific"/>
    <property type="evidence" value="ECO:0007669"/>
    <property type="project" value="TreeGrafter"/>
</dbReference>
<evidence type="ECO:0000256" key="3">
    <source>
        <dbReference type="ARBA" id="ARBA00023125"/>
    </source>
</evidence>
<keyword evidence="4" id="KW-0804">Transcription</keyword>
<keyword evidence="7" id="KW-1133">Transmembrane helix</keyword>
<keyword evidence="7" id="KW-0812">Transmembrane</keyword>
<organism evidence="9 10">
    <name type="scientific">Bugula neritina</name>
    <name type="common">Brown bryozoan</name>
    <name type="synonym">Sertularia neritina</name>
    <dbReference type="NCBI Taxonomy" id="10212"/>
    <lineage>
        <taxon>Eukaryota</taxon>
        <taxon>Metazoa</taxon>
        <taxon>Spiralia</taxon>
        <taxon>Lophotrochozoa</taxon>
        <taxon>Bryozoa</taxon>
        <taxon>Gymnolaemata</taxon>
        <taxon>Cheilostomatida</taxon>
        <taxon>Flustrina</taxon>
        <taxon>Buguloidea</taxon>
        <taxon>Bugulidae</taxon>
        <taxon>Bugula</taxon>
    </lineage>
</organism>
<evidence type="ECO:0000256" key="7">
    <source>
        <dbReference type="SAM" id="Phobius"/>
    </source>
</evidence>
<name>A0A7J7JFD5_BUGNE</name>
<evidence type="ECO:0000313" key="10">
    <source>
        <dbReference type="Proteomes" id="UP000593567"/>
    </source>
</evidence>
<gene>
    <name evidence="9" type="ORF">EB796_016649</name>
</gene>
<keyword evidence="7" id="KW-0472">Membrane</keyword>
<accession>A0A7J7JFD5</accession>
<evidence type="ECO:0000256" key="4">
    <source>
        <dbReference type="ARBA" id="ARBA00023163"/>
    </source>
</evidence>
<reference evidence="9" key="1">
    <citation type="submission" date="2020-06" db="EMBL/GenBank/DDBJ databases">
        <title>Draft genome of Bugula neritina, a colonial animal packing powerful symbionts and potential medicines.</title>
        <authorList>
            <person name="Rayko M."/>
        </authorList>
    </citation>
    <scope>NUCLEOTIDE SEQUENCE [LARGE SCALE GENOMIC DNA]</scope>
    <source>
        <strain evidence="9">Kwan_BN1</strain>
    </source>
</reference>
<dbReference type="InterPro" id="IPR046347">
    <property type="entry name" value="bZIP_sf"/>
</dbReference>
<dbReference type="SUPFAM" id="SSF57959">
    <property type="entry name" value="Leucine zipper domain"/>
    <property type="match status" value="1"/>
</dbReference>
<feature type="transmembrane region" description="Helical" evidence="7">
    <location>
        <begin position="7"/>
        <end position="25"/>
    </location>
</feature>
<comment type="caution">
    <text evidence="9">The sequence shown here is derived from an EMBL/GenBank/DDBJ whole genome shotgun (WGS) entry which is preliminary data.</text>
</comment>
<evidence type="ECO:0000313" key="9">
    <source>
        <dbReference type="EMBL" id="KAF6025032.1"/>
    </source>
</evidence>
<feature type="region of interest" description="Disordered" evidence="6">
    <location>
        <begin position="324"/>
        <end position="397"/>
    </location>
</feature>
<dbReference type="GO" id="GO:0000978">
    <property type="term" value="F:RNA polymerase II cis-regulatory region sequence-specific DNA binding"/>
    <property type="evidence" value="ECO:0007669"/>
    <property type="project" value="TreeGrafter"/>
</dbReference>
<dbReference type="GO" id="GO:0005634">
    <property type="term" value="C:nucleus"/>
    <property type="evidence" value="ECO:0007669"/>
    <property type="project" value="UniProtKB-SubCell"/>
</dbReference>
<keyword evidence="10" id="KW-1185">Reference proteome</keyword>
<evidence type="ECO:0000256" key="6">
    <source>
        <dbReference type="SAM" id="MobiDB-lite"/>
    </source>
</evidence>
<feature type="domain" description="BZIP" evidence="8">
    <location>
        <begin position="447"/>
        <end position="510"/>
    </location>
</feature>
<dbReference type="PANTHER" id="PTHR11988">
    <property type="entry name" value="THYROTROPH EMBRYONIC FACTOR RELATED"/>
    <property type="match status" value="1"/>
</dbReference>
<keyword evidence="5" id="KW-0539">Nucleus</keyword>
<evidence type="ECO:0000259" key="8">
    <source>
        <dbReference type="PROSITE" id="PS50217"/>
    </source>
</evidence>
<proteinExistence type="predicted"/>
<feature type="compositionally biased region" description="Polar residues" evidence="6">
    <location>
        <begin position="324"/>
        <end position="342"/>
    </location>
</feature>
<dbReference type="Gene3D" id="1.20.5.170">
    <property type="match status" value="1"/>
</dbReference>
<dbReference type="OrthoDB" id="6022300at2759"/>
<dbReference type="PROSITE" id="PS50217">
    <property type="entry name" value="BZIP"/>
    <property type="match status" value="1"/>
</dbReference>
<dbReference type="SMART" id="SM00338">
    <property type="entry name" value="BRLZ"/>
    <property type="match status" value="1"/>
</dbReference>
<dbReference type="EMBL" id="VXIV02002502">
    <property type="protein sequence ID" value="KAF6025032.1"/>
    <property type="molecule type" value="Genomic_DNA"/>
</dbReference>
<evidence type="ECO:0000256" key="2">
    <source>
        <dbReference type="ARBA" id="ARBA00023015"/>
    </source>
</evidence>
<comment type="subcellular location">
    <subcellularLocation>
        <location evidence="1">Nucleus</location>
    </subcellularLocation>
</comment>
<dbReference type="Pfam" id="PF07716">
    <property type="entry name" value="bZIP_2"/>
    <property type="match status" value="1"/>
</dbReference>
<evidence type="ECO:0000256" key="1">
    <source>
        <dbReference type="ARBA" id="ARBA00004123"/>
    </source>
</evidence>
<keyword evidence="2" id="KW-0805">Transcription regulation</keyword>
<dbReference type="CDD" id="cd14695">
    <property type="entry name" value="bZIP_HLF"/>
    <property type="match status" value="1"/>
</dbReference>
<dbReference type="AlphaFoldDB" id="A0A7J7JFD5"/>
<dbReference type="PANTHER" id="PTHR11988:SF27">
    <property type="entry name" value="GH27708P"/>
    <property type="match status" value="1"/>
</dbReference>
<protein>
    <submittedName>
        <fullName evidence="9">Pdp1</fullName>
    </submittedName>
</protein>
<feature type="compositionally biased region" description="Low complexity" evidence="6">
    <location>
        <begin position="259"/>
        <end position="270"/>
    </location>
</feature>
<evidence type="ECO:0000256" key="5">
    <source>
        <dbReference type="ARBA" id="ARBA00023242"/>
    </source>
</evidence>
<dbReference type="Proteomes" id="UP000593567">
    <property type="component" value="Unassembled WGS sequence"/>
</dbReference>
<dbReference type="InterPro" id="IPR004827">
    <property type="entry name" value="bZIP"/>
</dbReference>
<sequence>MQIHIDIVIVIKILLCCLIIYQVSLQRIHELNAKDSKKTERLTERIRTICECRQLTIPVANQSIKAESEQYFRDIDCRALIKIHCCQVYKEVEEMSEYRLRALLEDRGFVSQLRSSENYNNQHFLNGNNNNSVNAAFNVQKSEGSSSSNYQLDSNCQYSSLKQNYVYGTEAGLYGTDKVADNKTFSPETPQQLQVETKSGAENGFGNGIGYSSVQQNNAVLHDNIWDNWECMDLDEFLDETGLAADFNDVIAKPAPAISSSPVLSSRSSPNLHMSPHHLTASLNSPPASGLMSPAQAVQSPISFGVPSPLASLGRAVNPLTYASPSETSGATSPGRTFSVRTSPGRASPASSHCGSDTYGGSDIYGDSISAAEDNKTEGAPASSAPRMVKKRKYSEDGEGLTETSVLVVPGQEGFDPAAAKFAPEDLQPQPIIKKSKKQFVLDENKDEKYWKRRNKNNVAAKRSREARRAKENQIILRASFLENEVVRLTQLSEDKDSEIQRLTALVKQLQKERNS</sequence>